<feature type="compositionally biased region" description="Basic and acidic residues" evidence="1">
    <location>
        <begin position="7"/>
        <end position="25"/>
    </location>
</feature>
<dbReference type="EMBL" id="BMYR01000010">
    <property type="protein sequence ID" value="GGW67911.1"/>
    <property type="molecule type" value="Genomic_DNA"/>
</dbReference>
<evidence type="ECO:0000256" key="1">
    <source>
        <dbReference type="SAM" id="MobiDB-lite"/>
    </source>
</evidence>
<dbReference type="Proteomes" id="UP000634667">
    <property type="component" value="Unassembled WGS sequence"/>
</dbReference>
<name>A0ABQ2WUA6_9ALTE</name>
<protein>
    <recommendedName>
        <fullName evidence="4">Transposase</fullName>
    </recommendedName>
</protein>
<feature type="region of interest" description="Disordered" evidence="1">
    <location>
        <begin position="1"/>
        <end position="45"/>
    </location>
</feature>
<organism evidence="2 3">
    <name type="scientific">Alishewanella tabrizica</name>
    <dbReference type="NCBI Taxonomy" id="671278"/>
    <lineage>
        <taxon>Bacteria</taxon>
        <taxon>Pseudomonadati</taxon>
        <taxon>Pseudomonadota</taxon>
        <taxon>Gammaproteobacteria</taxon>
        <taxon>Alteromonadales</taxon>
        <taxon>Alteromonadaceae</taxon>
        <taxon>Alishewanella</taxon>
    </lineage>
</organism>
<accession>A0ABQ2WUA6</accession>
<keyword evidence="3" id="KW-1185">Reference proteome</keyword>
<gene>
    <name evidence="2" type="ORF">GCM10008111_25030</name>
</gene>
<proteinExistence type="predicted"/>
<sequence>MLTGYESHVDDYGKGNRDKVVKNERIDDENTQNTRTVSETRSDKHTVPKTYLIPAVRCFQGESIELPPYFADK</sequence>
<evidence type="ECO:0000313" key="2">
    <source>
        <dbReference type="EMBL" id="GGW67911.1"/>
    </source>
</evidence>
<evidence type="ECO:0008006" key="4">
    <source>
        <dbReference type="Google" id="ProtNLM"/>
    </source>
</evidence>
<evidence type="ECO:0000313" key="3">
    <source>
        <dbReference type="Proteomes" id="UP000634667"/>
    </source>
</evidence>
<reference evidence="3" key="1">
    <citation type="journal article" date="2019" name="Int. J. Syst. Evol. Microbiol.">
        <title>The Global Catalogue of Microorganisms (GCM) 10K type strain sequencing project: providing services to taxonomists for standard genome sequencing and annotation.</title>
        <authorList>
            <consortium name="The Broad Institute Genomics Platform"/>
            <consortium name="The Broad Institute Genome Sequencing Center for Infectious Disease"/>
            <person name="Wu L."/>
            <person name="Ma J."/>
        </authorList>
    </citation>
    <scope>NUCLEOTIDE SEQUENCE [LARGE SCALE GENOMIC DNA]</scope>
    <source>
        <strain evidence="3">KCTC 23723</strain>
    </source>
</reference>
<comment type="caution">
    <text evidence="2">The sequence shown here is derived from an EMBL/GenBank/DDBJ whole genome shotgun (WGS) entry which is preliminary data.</text>
</comment>